<dbReference type="Gramene" id="CDP21449">
    <property type="protein sequence ID" value="CDP21449"/>
    <property type="gene ID" value="GSCOC_T00013497001"/>
</dbReference>
<dbReference type="InterPro" id="IPR015972">
    <property type="entry name" value="Ribosomal_eL19_dom1"/>
</dbReference>
<evidence type="ECO:0000313" key="2">
    <source>
        <dbReference type="Proteomes" id="UP000295252"/>
    </source>
</evidence>
<dbReference type="GO" id="GO:0005840">
    <property type="term" value="C:ribosome"/>
    <property type="evidence" value="ECO:0007669"/>
    <property type="project" value="InterPro"/>
</dbReference>
<dbReference type="AlphaFoldDB" id="A0A068VLG6"/>
<keyword evidence="2" id="KW-1185">Reference proteome</keyword>
<organism evidence="1 2">
    <name type="scientific">Coffea canephora</name>
    <name type="common">Robusta coffee</name>
    <dbReference type="NCBI Taxonomy" id="49390"/>
    <lineage>
        <taxon>Eukaryota</taxon>
        <taxon>Viridiplantae</taxon>
        <taxon>Streptophyta</taxon>
        <taxon>Embryophyta</taxon>
        <taxon>Tracheophyta</taxon>
        <taxon>Spermatophyta</taxon>
        <taxon>Magnoliopsida</taxon>
        <taxon>eudicotyledons</taxon>
        <taxon>Gunneridae</taxon>
        <taxon>Pentapetalae</taxon>
        <taxon>asterids</taxon>
        <taxon>lamiids</taxon>
        <taxon>Gentianales</taxon>
        <taxon>Rubiaceae</taxon>
        <taxon>Ixoroideae</taxon>
        <taxon>Gardenieae complex</taxon>
        <taxon>Bertiereae - Coffeeae clade</taxon>
        <taxon>Coffeeae</taxon>
        <taxon>Coffea</taxon>
    </lineage>
</organism>
<evidence type="ECO:0000313" key="1">
    <source>
        <dbReference type="EMBL" id="CDP21449.1"/>
    </source>
</evidence>
<sequence>MEKQKPSCAVRNQNHHCRPPRCHLCRPIRRSSRGFYYHLTINPLPPPANVTKKTLDKVWLDPNEGNEISMANFRMKETKRKRCYSGYGKRSFFFQISVLLQTPGTCFFLCLGL</sequence>
<accession>A0A068VLG6</accession>
<dbReference type="Proteomes" id="UP000295252">
    <property type="component" value="Unassembled WGS sequence"/>
</dbReference>
<gene>
    <name evidence="1" type="ORF">GSCOC_T00013497001</name>
</gene>
<dbReference type="EMBL" id="HG743264">
    <property type="protein sequence ID" value="CDP21449.1"/>
    <property type="molecule type" value="Genomic_DNA"/>
</dbReference>
<dbReference type="GO" id="GO:0003735">
    <property type="term" value="F:structural constituent of ribosome"/>
    <property type="evidence" value="ECO:0007669"/>
    <property type="project" value="InterPro"/>
</dbReference>
<dbReference type="GO" id="GO:0006412">
    <property type="term" value="P:translation"/>
    <property type="evidence" value="ECO:0007669"/>
    <property type="project" value="InterPro"/>
</dbReference>
<dbReference type="InParanoid" id="A0A068VLG6"/>
<reference evidence="2" key="1">
    <citation type="journal article" date="2014" name="Science">
        <title>The coffee genome provides insight into the convergent evolution of caffeine biosynthesis.</title>
        <authorList>
            <person name="Denoeud F."/>
            <person name="Carretero-Paulet L."/>
            <person name="Dereeper A."/>
            <person name="Droc G."/>
            <person name="Guyot R."/>
            <person name="Pietrella M."/>
            <person name="Zheng C."/>
            <person name="Alberti A."/>
            <person name="Anthony F."/>
            <person name="Aprea G."/>
            <person name="Aury J.M."/>
            <person name="Bento P."/>
            <person name="Bernard M."/>
            <person name="Bocs S."/>
            <person name="Campa C."/>
            <person name="Cenci A."/>
            <person name="Combes M.C."/>
            <person name="Crouzillat D."/>
            <person name="Da Silva C."/>
            <person name="Daddiego L."/>
            <person name="De Bellis F."/>
            <person name="Dussert S."/>
            <person name="Garsmeur O."/>
            <person name="Gayraud T."/>
            <person name="Guignon V."/>
            <person name="Jahn K."/>
            <person name="Jamilloux V."/>
            <person name="Joet T."/>
            <person name="Labadie K."/>
            <person name="Lan T."/>
            <person name="Leclercq J."/>
            <person name="Lepelley M."/>
            <person name="Leroy T."/>
            <person name="Li L.T."/>
            <person name="Librado P."/>
            <person name="Lopez L."/>
            <person name="Munoz A."/>
            <person name="Noel B."/>
            <person name="Pallavicini A."/>
            <person name="Perrotta G."/>
            <person name="Poncet V."/>
            <person name="Pot D."/>
            <person name="Priyono X."/>
            <person name="Rigoreau M."/>
            <person name="Rouard M."/>
            <person name="Rozas J."/>
            <person name="Tranchant-Dubreuil C."/>
            <person name="VanBuren R."/>
            <person name="Zhang Q."/>
            <person name="Andrade A.C."/>
            <person name="Argout X."/>
            <person name="Bertrand B."/>
            <person name="de Kochko A."/>
            <person name="Graziosi G."/>
            <person name="Henry R.J."/>
            <person name="Jayarama X."/>
            <person name="Ming R."/>
            <person name="Nagai C."/>
            <person name="Rounsley S."/>
            <person name="Sankoff D."/>
            <person name="Giuliano G."/>
            <person name="Albert V.A."/>
            <person name="Wincker P."/>
            <person name="Lashermes P."/>
        </authorList>
    </citation>
    <scope>NUCLEOTIDE SEQUENCE [LARGE SCALE GENOMIC DNA]</scope>
    <source>
        <strain evidence="2">cv. DH200-94</strain>
    </source>
</reference>
<name>A0A068VLG6_COFCA</name>
<protein>
    <submittedName>
        <fullName evidence="1">DH200=94 genomic scaffold, scaffold_4180</fullName>
    </submittedName>
</protein>
<proteinExistence type="predicted"/>
<dbReference type="Gene3D" id="1.10.1650.10">
    <property type="match status" value="1"/>
</dbReference>